<name>A0A1L9RBG7_ASPWE</name>
<dbReference type="RefSeq" id="XP_040685941.1">
    <property type="nucleotide sequence ID" value="XM_040838804.1"/>
</dbReference>
<keyword evidence="2" id="KW-1185">Reference proteome</keyword>
<sequence length="167" mass="19677">MSQPFNGLWYTTMDWPRLLLNCSERIKEPLSDSHSIETIKVPALHLGWFHVTRLQDFPYLKSLPIVFCSVPLDRVISKRDIALSSRHTHFLSESQNHMAKNVPHSVLYEANRRVCLSVQSWIQLLRRCALIFNGKKMVSFQKRMTYYPQTHSTFSVGRYLPYLRRSH</sequence>
<accession>A0A1L9RBG7</accession>
<reference evidence="2" key="1">
    <citation type="journal article" date="2017" name="Genome Biol.">
        <title>Comparative genomics reveals high biological diversity and specific adaptations in the industrially and medically important fungal genus Aspergillus.</title>
        <authorList>
            <person name="de Vries R.P."/>
            <person name="Riley R."/>
            <person name="Wiebenga A."/>
            <person name="Aguilar-Osorio G."/>
            <person name="Amillis S."/>
            <person name="Uchima C.A."/>
            <person name="Anderluh G."/>
            <person name="Asadollahi M."/>
            <person name="Askin M."/>
            <person name="Barry K."/>
            <person name="Battaglia E."/>
            <person name="Bayram O."/>
            <person name="Benocci T."/>
            <person name="Braus-Stromeyer S.A."/>
            <person name="Caldana C."/>
            <person name="Canovas D."/>
            <person name="Cerqueira G.C."/>
            <person name="Chen F."/>
            <person name="Chen W."/>
            <person name="Choi C."/>
            <person name="Clum A."/>
            <person name="Dos Santos R.A."/>
            <person name="Damasio A.R."/>
            <person name="Diallinas G."/>
            <person name="Emri T."/>
            <person name="Fekete E."/>
            <person name="Flipphi M."/>
            <person name="Freyberg S."/>
            <person name="Gallo A."/>
            <person name="Gournas C."/>
            <person name="Habgood R."/>
            <person name="Hainaut M."/>
            <person name="Harispe M.L."/>
            <person name="Henrissat B."/>
            <person name="Hilden K.S."/>
            <person name="Hope R."/>
            <person name="Hossain A."/>
            <person name="Karabika E."/>
            <person name="Karaffa L."/>
            <person name="Karanyi Z."/>
            <person name="Krasevec N."/>
            <person name="Kuo A."/>
            <person name="Kusch H."/>
            <person name="LaButti K."/>
            <person name="Lagendijk E.L."/>
            <person name="Lapidus A."/>
            <person name="Levasseur A."/>
            <person name="Lindquist E."/>
            <person name="Lipzen A."/>
            <person name="Logrieco A.F."/>
            <person name="MacCabe A."/>
            <person name="Maekelae M.R."/>
            <person name="Malavazi I."/>
            <person name="Melin P."/>
            <person name="Meyer V."/>
            <person name="Mielnichuk N."/>
            <person name="Miskei M."/>
            <person name="Molnar A.P."/>
            <person name="Mule G."/>
            <person name="Ngan C.Y."/>
            <person name="Orejas M."/>
            <person name="Orosz E."/>
            <person name="Ouedraogo J.P."/>
            <person name="Overkamp K.M."/>
            <person name="Park H.-S."/>
            <person name="Perrone G."/>
            <person name="Piumi F."/>
            <person name="Punt P.J."/>
            <person name="Ram A.F."/>
            <person name="Ramon A."/>
            <person name="Rauscher S."/>
            <person name="Record E."/>
            <person name="Riano-Pachon D.M."/>
            <person name="Robert V."/>
            <person name="Roehrig J."/>
            <person name="Ruller R."/>
            <person name="Salamov A."/>
            <person name="Salih N.S."/>
            <person name="Samson R.A."/>
            <person name="Sandor E."/>
            <person name="Sanguinetti M."/>
            <person name="Schuetze T."/>
            <person name="Sepcic K."/>
            <person name="Shelest E."/>
            <person name="Sherlock G."/>
            <person name="Sophianopoulou V."/>
            <person name="Squina F.M."/>
            <person name="Sun H."/>
            <person name="Susca A."/>
            <person name="Todd R.B."/>
            <person name="Tsang A."/>
            <person name="Unkles S.E."/>
            <person name="van de Wiele N."/>
            <person name="van Rossen-Uffink D."/>
            <person name="Oliveira J.V."/>
            <person name="Vesth T.C."/>
            <person name="Visser J."/>
            <person name="Yu J.-H."/>
            <person name="Zhou M."/>
            <person name="Andersen M.R."/>
            <person name="Archer D.B."/>
            <person name="Baker S.E."/>
            <person name="Benoit I."/>
            <person name="Brakhage A.A."/>
            <person name="Braus G.H."/>
            <person name="Fischer R."/>
            <person name="Frisvad J.C."/>
            <person name="Goldman G.H."/>
            <person name="Houbraken J."/>
            <person name="Oakley B."/>
            <person name="Pocsi I."/>
            <person name="Scazzocchio C."/>
            <person name="Seiboth B."/>
            <person name="vanKuyk P.A."/>
            <person name="Wortman J."/>
            <person name="Dyer P.S."/>
            <person name="Grigoriev I.V."/>
        </authorList>
    </citation>
    <scope>NUCLEOTIDE SEQUENCE [LARGE SCALE GENOMIC DNA]</scope>
    <source>
        <strain evidence="2">DTO 134E9</strain>
    </source>
</reference>
<gene>
    <name evidence="1" type="ORF">ASPWEDRAFT_656387</name>
</gene>
<evidence type="ECO:0000313" key="2">
    <source>
        <dbReference type="Proteomes" id="UP000184383"/>
    </source>
</evidence>
<organism evidence="1 2">
    <name type="scientific">Aspergillus wentii DTO 134E9</name>
    <dbReference type="NCBI Taxonomy" id="1073089"/>
    <lineage>
        <taxon>Eukaryota</taxon>
        <taxon>Fungi</taxon>
        <taxon>Dikarya</taxon>
        <taxon>Ascomycota</taxon>
        <taxon>Pezizomycotina</taxon>
        <taxon>Eurotiomycetes</taxon>
        <taxon>Eurotiomycetidae</taxon>
        <taxon>Eurotiales</taxon>
        <taxon>Aspergillaceae</taxon>
        <taxon>Aspergillus</taxon>
        <taxon>Aspergillus subgen. Cremei</taxon>
    </lineage>
</organism>
<dbReference type="EMBL" id="KV878215">
    <property type="protein sequence ID" value="OJJ32264.1"/>
    <property type="molecule type" value="Genomic_DNA"/>
</dbReference>
<protein>
    <submittedName>
        <fullName evidence="1">Uncharacterized protein</fullName>
    </submittedName>
</protein>
<evidence type="ECO:0000313" key="1">
    <source>
        <dbReference type="EMBL" id="OJJ32264.1"/>
    </source>
</evidence>
<dbReference type="Proteomes" id="UP000184383">
    <property type="component" value="Unassembled WGS sequence"/>
</dbReference>
<dbReference type="GeneID" id="63754652"/>
<proteinExistence type="predicted"/>
<dbReference type="VEuPathDB" id="FungiDB:ASPWEDRAFT_656387"/>
<dbReference type="AlphaFoldDB" id="A0A1L9RBG7"/>